<dbReference type="PROSITE" id="PS50056">
    <property type="entry name" value="TYR_PHOSPHATASE_2"/>
    <property type="match status" value="1"/>
</dbReference>
<dbReference type="Proteomes" id="UP000236743">
    <property type="component" value="Unassembled WGS sequence"/>
</dbReference>
<keyword evidence="3" id="KW-1185">Reference proteome</keyword>
<dbReference type="Pfam" id="PF00102">
    <property type="entry name" value="Y_phosphatase"/>
    <property type="match status" value="1"/>
</dbReference>
<dbReference type="GO" id="GO:0004725">
    <property type="term" value="F:protein tyrosine phosphatase activity"/>
    <property type="evidence" value="ECO:0007669"/>
    <property type="project" value="InterPro"/>
</dbReference>
<dbReference type="Gene3D" id="3.90.190.10">
    <property type="entry name" value="Protein tyrosine phosphatase superfamily"/>
    <property type="match status" value="1"/>
</dbReference>
<gene>
    <name evidence="2" type="ORF">SAMN04488115_101728</name>
</gene>
<evidence type="ECO:0000313" key="3">
    <source>
        <dbReference type="Proteomes" id="UP000236743"/>
    </source>
</evidence>
<feature type="domain" description="Tyrosine specific protein phosphatases" evidence="1">
    <location>
        <begin position="69"/>
        <end position="126"/>
    </location>
</feature>
<reference evidence="2 3" key="1">
    <citation type="submission" date="2016-10" db="EMBL/GenBank/DDBJ databases">
        <authorList>
            <person name="de Groot N.N."/>
        </authorList>
    </citation>
    <scope>NUCLEOTIDE SEQUENCE [LARGE SCALE GENOMIC DNA]</scope>
    <source>
        <strain evidence="2 3">DSM 26656</strain>
    </source>
</reference>
<dbReference type="InterPro" id="IPR000242">
    <property type="entry name" value="PTP_cat"/>
</dbReference>
<evidence type="ECO:0000313" key="2">
    <source>
        <dbReference type="EMBL" id="SEF64517.1"/>
    </source>
</evidence>
<dbReference type="InterPro" id="IPR029021">
    <property type="entry name" value="Prot-tyrosine_phosphatase-like"/>
</dbReference>
<sequence>MPTLHVSSLSKLHETVAAVHASHVVTLINVDTVVERPAGINKANHLFLGMSDIVAPMDGHVIPAEKHVGRFLAFVREWDRNAPLVIHCWAGISRSTAAAYIAACALGPARDEDEIAQILRAASPSATPNARLVAIADQMLGREGRMSSAIERIGRGADAFEGTPFALALA</sequence>
<dbReference type="OrthoDB" id="9794527at2"/>
<accession>A0A1H5TR76</accession>
<dbReference type="InterPro" id="IPR016130">
    <property type="entry name" value="Tyr_Pase_AS"/>
</dbReference>
<dbReference type="InterPro" id="IPR000387">
    <property type="entry name" value="Tyr_Pase_dom"/>
</dbReference>
<evidence type="ECO:0000259" key="1">
    <source>
        <dbReference type="PROSITE" id="PS50056"/>
    </source>
</evidence>
<dbReference type="AlphaFoldDB" id="A0A1H5TR76"/>
<dbReference type="RefSeq" id="WP_103871059.1">
    <property type="nucleotide sequence ID" value="NZ_FNUY01000001.1"/>
</dbReference>
<proteinExistence type="predicted"/>
<name>A0A1H5TR76_9HYPH</name>
<dbReference type="SUPFAM" id="SSF52799">
    <property type="entry name" value="(Phosphotyrosine protein) phosphatases II"/>
    <property type="match status" value="1"/>
</dbReference>
<protein>
    <recommendedName>
        <fullName evidence="1">Tyrosine specific protein phosphatases domain-containing protein</fullName>
    </recommendedName>
</protein>
<dbReference type="PROSITE" id="PS00383">
    <property type="entry name" value="TYR_PHOSPHATASE_1"/>
    <property type="match status" value="1"/>
</dbReference>
<organism evidence="2 3">
    <name type="scientific">Bosea lathyri</name>
    <dbReference type="NCBI Taxonomy" id="1036778"/>
    <lineage>
        <taxon>Bacteria</taxon>
        <taxon>Pseudomonadati</taxon>
        <taxon>Pseudomonadota</taxon>
        <taxon>Alphaproteobacteria</taxon>
        <taxon>Hyphomicrobiales</taxon>
        <taxon>Boseaceae</taxon>
        <taxon>Bosea</taxon>
    </lineage>
</organism>
<dbReference type="EMBL" id="FNUY01000001">
    <property type="protein sequence ID" value="SEF64517.1"/>
    <property type="molecule type" value="Genomic_DNA"/>
</dbReference>